<dbReference type="Proteomes" id="UP000053260">
    <property type="component" value="Unassembled WGS sequence"/>
</dbReference>
<organism evidence="2 3">
    <name type="scientific">Streptomyces dysideae</name>
    <dbReference type="NCBI Taxonomy" id="909626"/>
    <lineage>
        <taxon>Bacteria</taxon>
        <taxon>Bacillati</taxon>
        <taxon>Actinomycetota</taxon>
        <taxon>Actinomycetes</taxon>
        <taxon>Kitasatosporales</taxon>
        <taxon>Streptomycetaceae</taxon>
        <taxon>Streptomyces</taxon>
    </lineage>
</organism>
<name>A0A101V2G8_9ACTN</name>
<comment type="caution">
    <text evidence="2">The sequence shown here is derived from an EMBL/GenBank/DDBJ whole genome shotgun (WGS) entry which is preliminary data.</text>
</comment>
<reference evidence="2 3" key="1">
    <citation type="submission" date="2015-10" db="EMBL/GenBank/DDBJ databases">
        <title>Draft genome sequence of Streptomyces sp. RV15, isolated from a marine sponge.</title>
        <authorList>
            <person name="Ruckert C."/>
            <person name="Abdelmohsen U.R."/>
            <person name="Winkler A."/>
            <person name="Hentschel U."/>
            <person name="Kalinowski J."/>
            <person name="Kampfer P."/>
            <person name="Glaeser S."/>
        </authorList>
    </citation>
    <scope>NUCLEOTIDE SEQUENCE [LARGE SCALE GENOMIC DNA]</scope>
    <source>
        <strain evidence="2 3">RV15</strain>
    </source>
</reference>
<keyword evidence="1" id="KW-0732">Signal</keyword>
<gene>
    <name evidence="2" type="ORF">AQJ91_09945</name>
</gene>
<proteinExistence type="predicted"/>
<dbReference type="AlphaFoldDB" id="A0A101V2G8"/>
<evidence type="ECO:0000256" key="1">
    <source>
        <dbReference type="SAM" id="SignalP"/>
    </source>
</evidence>
<dbReference type="OrthoDB" id="3541237at2"/>
<keyword evidence="3" id="KW-1185">Reference proteome</keyword>
<dbReference type="RefSeq" id="WP_067018572.1">
    <property type="nucleotide sequence ID" value="NZ_KQ949078.1"/>
</dbReference>
<evidence type="ECO:0008006" key="4">
    <source>
        <dbReference type="Google" id="ProtNLM"/>
    </source>
</evidence>
<evidence type="ECO:0000313" key="2">
    <source>
        <dbReference type="EMBL" id="KUO21285.1"/>
    </source>
</evidence>
<evidence type="ECO:0000313" key="3">
    <source>
        <dbReference type="Proteomes" id="UP000053260"/>
    </source>
</evidence>
<protein>
    <recommendedName>
        <fullName evidence="4">Peptidase inhibitor</fullName>
    </recommendedName>
</protein>
<dbReference type="EMBL" id="LMXB01000025">
    <property type="protein sequence ID" value="KUO21285.1"/>
    <property type="molecule type" value="Genomic_DNA"/>
</dbReference>
<sequence>MRIRSILGTAGTAAGLAAVSLAPGAGAAEATSPAGSQGVAAVAPTVSPGADFFYTSGPGYTCPDDTFCARVWDPTRSTYKVFKLYNCHTYSLSYWGGTGGYANFQSGSRATATFYGESGNVLKNVPIGEQSTSYNWTPVWKIRNCY</sequence>
<accession>A0A101V2G8</accession>
<feature type="signal peptide" evidence="1">
    <location>
        <begin position="1"/>
        <end position="27"/>
    </location>
</feature>
<feature type="chain" id="PRO_5007108671" description="Peptidase inhibitor" evidence="1">
    <location>
        <begin position="28"/>
        <end position="146"/>
    </location>
</feature>